<dbReference type="EMBL" id="JBJKFK010002562">
    <property type="protein sequence ID" value="KAL3310919.1"/>
    <property type="molecule type" value="Genomic_DNA"/>
</dbReference>
<reference evidence="2 3" key="1">
    <citation type="submission" date="2024-11" db="EMBL/GenBank/DDBJ databases">
        <title>Adaptive evolution of stress response genes in parasites aligns with host niche diversity.</title>
        <authorList>
            <person name="Hahn C."/>
            <person name="Resl P."/>
        </authorList>
    </citation>
    <scope>NUCLEOTIDE SEQUENCE [LARGE SCALE GENOMIC DNA]</scope>
    <source>
        <strain evidence="2">EGGRZ-B1_66</strain>
        <tissue evidence="2">Body</tissue>
    </source>
</reference>
<comment type="caution">
    <text evidence="2">The sequence shown here is derived from an EMBL/GenBank/DDBJ whole genome shotgun (WGS) entry which is preliminary data.</text>
</comment>
<sequence length="262" mass="28622">LNLIGTPVSCICNPDSIEYREQFPIFYGLPSNYSSSGVFSPATTTSLDKKTVNNCDQSCVLDSVFSLNLETNLDGVSVDSGLSSSVDLSSACNKVPWASTANGPRSSSRSSLDSNIQPSPSSTITPWCSQLYRISSDCTDTCKKQPPGKQSHKHTTDGAFWNLLQKSTKVEPLEPCSFNLVSLPNVRVICLQLTNLWQNEKLQRSTATKKATAHELSLLLFTSLSLPQLACTDCAQQQTVNSNFTAKLLLNQFMDVYSVELM</sequence>
<dbReference type="Proteomes" id="UP001626550">
    <property type="component" value="Unassembled WGS sequence"/>
</dbReference>
<name>A0ABD2PTW9_9PLAT</name>
<organism evidence="2 3">
    <name type="scientific">Cichlidogyrus casuarinus</name>
    <dbReference type="NCBI Taxonomy" id="1844966"/>
    <lineage>
        <taxon>Eukaryota</taxon>
        <taxon>Metazoa</taxon>
        <taxon>Spiralia</taxon>
        <taxon>Lophotrochozoa</taxon>
        <taxon>Platyhelminthes</taxon>
        <taxon>Monogenea</taxon>
        <taxon>Monopisthocotylea</taxon>
        <taxon>Dactylogyridea</taxon>
        <taxon>Ancyrocephalidae</taxon>
        <taxon>Cichlidogyrus</taxon>
    </lineage>
</organism>
<feature type="compositionally biased region" description="Polar residues" evidence="1">
    <location>
        <begin position="112"/>
        <end position="122"/>
    </location>
</feature>
<keyword evidence="3" id="KW-1185">Reference proteome</keyword>
<feature type="region of interest" description="Disordered" evidence="1">
    <location>
        <begin position="99"/>
        <end position="122"/>
    </location>
</feature>
<proteinExistence type="predicted"/>
<evidence type="ECO:0000313" key="3">
    <source>
        <dbReference type="Proteomes" id="UP001626550"/>
    </source>
</evidence>
<gene>
    <name evidence="2" type="ORF">Ciccas_010507</name>
</gene>
<evidence type="ECO:0000256" key="1">
    <source>
        <dbReference type="SAM" id="MobiDB-lite"/>
    </source>
</evidence>
<accession>A0ABD2PTW9</accession>
<dbReference type="AlphaFoldDB" id="A0ABD2PTW9"/>
<feature type="non-terminal residue" evidence="2">
    <location>
        <position position="1"/>
    </location>
</feature>
<protein>
    <submittedName>
        <fullName evidence="2">Uncharacterized protein</fullName>
    </submittedName>
</protein>
<evidence type="ECO:0000313" key="2">
    <source>
        <dbReference type="EMBL" id="KAL3310919.1"/>
    </source>
</evidence>